<dbReference type="EMBL" id="SIHO01000002">
    <property type="protein sequence ID" value="TFU03064.1"/>
    <property type="molecule type" value="Genomic_DNA"/>
</dbReference>
<dbReference type="Pfam" id="PF08379">
    <property type="entry name" value="Bact_transglu_N"/>
    <property type="match status" value="1"/>
</dbReference>
<dbReference type="PANTHER" id="PTHR33490">
    <property type="entry name" value="BLR5614 PROTEIN-RELATED"/>
    <property type="match status" value="1"/>
</dbReference>
<name>A0A4Y9EN56_9SPHN</name>
<dbReference type="InterPro" id="IPR002931">
    <property type="entry name" value="Transglutaminase-like"/>
</dbReference>
<reference evidence="2 3" key="1">
    <citation type="submission" date="2019-02" db="EMBL/GenBank/DDBJ databases">
        <title>Polymorphobacter sp. isolated from the lake at the Tibet of China.</title>
        <authorList>
            <person name="Li A."/>
        </authorList>
    </citation>
    <scope>NUCLEOTIDE SEQUENCE [LARGE SCALE GENOMIC DNA]</scope>
    <source>
        <strain evidence="2 3">DJ1R-1</strain>
    </source>
</reference>
<dbReference type="PANTHER" id="PTHR33490:SF6">
    <property type="entry name" value="SLL1049 PROTEIN"/>
    <property type="match status" value="1"/>
</dbReference>
<dbReference type="RefSeq" id="WP_135245656.1">
    <property type="nucleotide sequence ID" value="NZ_SIHO01000002.1"/>
</dbReference>
<dbReference type="OrthoDB" id="9804023at2"/>
<dbReference type="SMART" id="SM00460">
    <property type="entry name" value="TGc"/>
    <property type="match status" value="1"/>
</dbReference>
<sequence length="276" mass="30173">MRIRIDYTTRYDYALPASHVVQLLRVQPRATEDQHILSWRLEVDADGSLRSGFDVYGNITHIFYAERALDSLTLRVTGEVSTFENHGVVRGSIEPMQPLLYRRTTPLSAPDAALRGFAAEHRRDDTLSTLHAMLTGIHGAMTFDAEATGTGTDAVTAFGLKRGVCQDFSHIFLACARHLEIPARYVSGHFVQQDSSVIEPAGHAWVEAWDDTLGWVGFDPTNGISVTEAYVRIAVGHDYLAAAPVRGARRGGGDETMEVSVSAIDVASGQSQSQSQ</sequence>
<dbReference type="SUPFAM" id="SSF54001">
    <property type="entry name" value="Cysteine proteinases"/>
    <property type="match status" value="1"/>
</dbReference>
<evidence type="ECO:0000259" key="1">
    <source>
        <dbReference type="SMART" id="SM00460"/>
    </source>
</evidence>
<feature type="domain" description="Transglutaminase-like" evidence="1">
    <location>
        <begin position="157"/>
        <end position="222"/>
    </location>
</feature>
<comment type="caution">
    <text evidence="2">The sequence shown here is derived from an EMBL/GenBank/DDBJ whole genome shotgun (WGS) entry which is preliminary data.</text>
</comment>
<dbReference type="Proteomes" id="UP000297737">
    <property type="component" value="Unassembled WGS sequence"/>
</dbReference>
<proteinExistence type="predicted"/>
<dbReference type="Pfam" id="PF01841">
    <property type="entry name" value="Transglut_core"/>
    <property type="match status" value="1"/>
</dbReference>
<dbReference type="InterPro" id="IPR038765">
    <property type="entry name" value="Papain-like_cys_pep_sf"/>
</dbReference>
<dbReference type="Gene3D" id="3.10.620.30">
    <property type="match status" value="1"/>
</dbReference>
<organism evidence="2 3">
    <name type="scientific">Glacieibacterium arshaanense</name>
    <dbReference type="NCBI Taxonomy" id="2511025"/>
    <lineage>
        <taxon>Bacteria</taxon>
        <taxon>Pseudomonadati</taxon>
        <taxon>Pseudomonadota</taxon>
        <taxon>Alphaproteobacteria</taxon>
        <taxon>Sphingomonadales</taxon>
        <taxon>Sphingosinicellaceae</taxon>
        <taxon>Glacieibacterium</taxon>
    </lineage>
</organism>
<evidence type="ECO:0000313" key="3">
    <source>
        <dbReference type="Proteomes" id="UP000297737"/>
    </source>
</evidence>
<gene>
    <name evidence="2" type="ORF">EUV02_07645</name>
</gene>
<evidence type="ECO:0000313" key="2">
    <source>
        <dbReference type="EMBL" id="TFU03064.1"/>
    </source>
</evidence>
<dbReference type="InterPro" id="IPR013589">
    <property type="entry name" value="Bac_transglu_N"/>
</dbReference>
<dbReference type="AlphaFoldDB" id="A0A4Y9EN56"/>
<accession>A0A4Y9EN56</accession>
<keyword evidence="3" id="KW-1185">Reference proteome</keyword>
<protein>
    <submittedName>
        <fullName evidence="2">Transglutaminase family protein</fullName>
    </submittedName>
</protein>